<dbReference type="Proteomes" id="UP001629113">
    <property type="component" value="Unassembled WGS sequence"/>
</dbReference>
<organism evidence="3 4">
    <name type="scientific">Phlyctema vagabunda</name>
    <dbReference type="NCBI Taxonomy" id="108571"/>
    <lineage>
        <taxon>Eukaryota</taxon>
        <taxon>Fungi</taxon>
        <taxon>Dikarya</taxon>
        <taxon>Ascomycota</taxon>
        <taxon>Pezizomycotina</taxon>
        <taxon>Leotiomycetes</taxon>
        <taxon>Helotiales</taxon>
        <taxon>Dermateaceae</taxon>
        <taxon>Phlyctema</taxon>
    </lineage>
</organism>
<evidence type="ECO:0000256" key="2">
    <source>
        <dbReference type="SAM" id="SignalP"/>
    </source>
</evidence>
<keyword evidence="2" id="KW-0732">Signal</keyword>
<gene>
    <name evidence="3" type="ORF">PVAG01_01077</name>
</gene>
<sequence length="243" mass="27197">MIWSLFLLLLLQAGHSIANTEKVIFLGPASLEIPVEHPTLDDLQLDILSPQRWSLRTHLRAEFPTVEAKHGEATWLVLNGLTEGQRYEVRICWAATQPTSFQLETYELQAVFENPELITSLARFSESRQPPEKPLEDLASNAAAELKSSKQSYHDGSSVLLLQILTAADYHTKNQTLMKHVPPVYVDIILDPFLFNVFPRSLVPTAAHILIVAVAGIFLSKYIARWIIDVATKGNSTTEKKTA</sequence>
<name>A0ABR4PWI4_9HELO</name>
<reference evidence="3 4" key="1">
    <citation type="submission" date="2024-06" db="EMBL/GenBank/DDBJ databases">
        <title>Complete genome of Phlyctema vagabunda strain 19-DSS-EL-015.</title>
        <authorList>
            <person name="Fiorenzani C."/>
        </authorList>
    </citation>
    <scope>NUCLEOTIDE SEQUENCE [LARGE SCALE GENOMIC DNA]</scope>
    <source>
        <strain evidence="3 4">19-DSS-EL-015</strain>
    </source>
</reference>
<dbReference type="PANTHER" id="PTHR28022">
    <property type="entry name" value="GPI MANNOSYLTRANSFERASE 2 SUBUNIT PGA1"/>
    <property type="match status" value="1"/>
</dbReference>
<keyword evidence="1" id="KW-1133">Transmembrane helix</keyword>
<evidence type="ECO:0000313" key="4">
    <source>
        <dbReference type="Proteomes" id="UP001629113"/>
    </source>
</evidence>
<proteinExistence type="predicted"/>
<keyword evidence="1" id="KW-0472">Membrane</keyword>
<comment type="caution">
    <text evidence="3">The sequence shown here is derived from an EMBL/GenBank/DDBJ whole genome shotgun (WGS) entry which is preliminary data.</text>
</comment>
<dbReference type="InterPro" id="IPR019433">
    <property type="entry name" value="GPI_ManTrfase_II_coact_Pga1"/>
</dbReference>
<feature type="chain" id="PRO_5046343068" evidence="2">
    <location>
        <begin position="19"/>
        <end position="243"/>
    </location>
</feature>
<feature type="signal peptide" evidence="2">
    <location>
        <begin position="1"/>
        <end position="18"/>
    </location>
</feature>
<evidence type="ECO:0000256" key="1">
    <source>
        <dbReference type="SAM" id="Phobius"/>
    </source>
</evidence>
<protein>
    <submittedName>
        <fullName evidence="3">Uncharacterized protein</fullName>
    </submittedName>
</protein>
<feature type="transmembrane region" description="Helical" evidence="1">
    <location>
        <begin position="202"/>
        <end position="224"/>
    </location>
</feature>
<keyword evidence="1" id="KW-0812">Transmembrane</keyword>
<accession>A0ABR4PWI4</accession>
<evidence type="ECO:0000313" key="3">
    <source>
        <dbReference type="EMBL" id="KAL3427568.1"/>
    </source>
</evidence>
<dbReference type="PANTHER" id="PTHR28022:SF1">
    <property type="entry name" value="GPI MANNOSYLTRANSFERASE 2 SUBUNIT PGA1"/>
    <property type="match status" value="1"/>
</dbReference>
<dbReference type="EMBL" id="JBFCZG010000001">
    <property type="protein sequence ID" value="KAL3427568.1"/>
    <property type="molecule type" value="Genomic_DNA"/>
</dbReference>
<dbReference type="Pfam" id="PF10333">
    <property type="entry name" value="Pga1"/>
    <property type="match status" value="1"/>
</dbReference>
<keyword evidence="4" id="KW-1185">Reference proteome</keyword>